<organism evidence="1 2">
    <name type="scientific">Pseudomonas panipatensis</name>
    <dbReference type="NCBI Taxonomy" id="428992"/>
    <lineage>
        <taxon>Bacteria</taxon>
        <taxon>Pseudomonadati</taxon>
        <taxon>Pseudomonadota</taxon>
        <taxon>Gammaproteobacteria</taxon>
        <taxon>Pseudomonadales</taxon>
        <taxon>Pseudomonadaceae</taxon>
        <taxon>Pseudomonas</taxon>
    </lineage>
</organism>
<evidence type="ECO:0000313" key="2">
    <source>
        <dbReference type="Proteomes" id="UP000199636"/>
    </source>
</evidence>
<name>A0A1G8K6K8_9PSED</name>
<proteinExistence type="predicted"/>
<keyword evidence="2" id="KW-1185">Reference proteome</keyword>
<dbReference type="OrthoDB" id="9178965at2"/>
<sequence>MADTTHALIYLVYGRQTYHQEALFSIASAYARLRETPGEQLDVQVFTDNAAAYQGLPIQVHKLSEEALRAWQQPHGYHFRAKHAVLREVLQQRPRAALIDTDTFFRHSPAKLFARIRNGYLLCNAINPRLADTPRDFAFKQLIDHLKGREQIDEQMPLINSGVIGLTQENADTLDRSLELMDELYPIAPSVYTLEEFVLAVAAYKRLELVDCTDLIHHYWSRKQLFRAKIQAWLNKHESSLLSTSALDDTQLVTDRLPRPPRASRLLYKLRTLPLPAAMRQFSIELFYGCHDYDNEFDRACGPVWWEKAATNAIERHPDLPVEELLGDWLNHKVLRNLLGHRLEEIRRHLRQQDLL</sequence>
<dbReference type="STRING" id="428992.SAMN05216272_108285"/>
<dbReference type="Proteomes" id="UP000199636">
    <property type="component" value="Unassembled WGS sequence"/>
</dbReference>
<reference evidence="2" key="1">
    <citation type="submission" date="2016-10" db="EMBL/GenBank/DDBJ databases">
        <authorList>
            <person name="Varghese N."/>
            <person name="Submissions S."/>
        </authorList>
    </citation>
    <scope>NUCLEOTIDE SEQUENCE [LARGE SCALE GENOMIC DNA]</scope>
    <source>
        <strain evidence="2">CCM 7469</strain>
    </source>
</reference>
<accession>A0A1G8K6K8</accession>
<gene>
    <name evidence="1" type="ORF">SAMN05216272_108285</name>
</gene>
<dbReference type="SUPFAM" id="SSF53448">
    <property type="entry name" value="Nucleotide-diphospho-sugar transferases"/>
    <property type="match status" value="1"/>
</dbReference>
<dbReference type="InterPro" id="IPR029044">
    <property type="entry name" value="Nucleotide-diphossugar_trans"/>
</dbReference>
<evidence type="ECO:0000313" key="1">
    <source>
        <dbReference type="EMBL" id="SDI39033.1"/>
    </source>
</evidence>
<protein>
    <recommendedName>
        <fullName evidence="3">Rhamnan synthesis protein F</fullName>
    </recommendedName>
</protein>
<dbReference type="RefSeq" id="WP_090265393.1">
    <property type="nucleotide sequence ID" value="NZ_FNDS01000008.1"/>
</dbReference>
<evidence type="ECO:0008006" key="3">
    <source>
        <dbReference type="Google" id="ProtNLM"/>
    </source>
</evidence>
<dbReference type="AlphaFoldDB" id="A0A1G8K6K8"/>
<dbReference type="EMBL" id="FNDS01000008">
    <property type="protein sequence ID" value="SDI39033.1"/>
    <property type="molecule type" value="Genomic_DNA"/>
</dbReference>